<reference evidence="14" key="3">
    <citation type="submission" date="2025-09" db="UniProtKB">
        <authorList>
            <consortium name="Ensembl"/>
        </authorList>
    </citation>
    <scope>IDENTIFICATION</scope>
</reference>
<evidence type="ECO:0000256" key="12">
    <source>
        <dbReference type="ARBA" id="ARBA00023288"/>
    </source>
</evidence>
<keyword evidence="4" id="KW-1003">Cell membrane</keyword>
<protein>
    <submittedName>
        <fullName evidence="14">Uncharacterized protein</fullName>
    </submittedName>
</protein>
<dbReference type="GeneTree" id="ENSGT00940000156644"/>
<reference evidence="14 15" key="1">
    <citation type="submission" date="2020-06" db="EMBL/GenBank/DDBJ databases">
        <authorList>
            <consortium name="Wellcome Sanger Institute Data Sharing"/>
        </authorList>
    </citation>
    <scope>NUCLEOTIDE SEQUENCE [LARGE SCALE GENOMIC DNA]</scope>
</reference>
<dbReference type="InterPro" id="IPR003578">
    <property type="entry name" value="Small_GTPase_Rho"/>
</dbReference>
<keyword evidence="10" id="KW-0472">Membrane</keyword>
<dbReference type="PROSITE" id="PS51419">
    <property type="entry name" value="RAB"/>
    <property type="match status" value="1"/>
</dbReference>
<evidence type="ECO:0000256" key="7">
    <source>
        <dbReference type="ARBA" id="ARBA00022741"/>
    </source>
</evidence>
<dbReference type="PROSITE" id="PS51420">
    <property type="entry name" value="RHO"/>
    <property type="match status" value="1"/>
</dbReference>
<dbReference type="GO" id="GO:0005525">
    <property type="term" value="F:GTP binding"/>
    <property type="evidence" value="ECO:0007669"/>
    <property type="project" value="UniProtKB-KW"/>
</dbReference>
<name>A0AAY4DSP8_9TELE</name>
<keyword evidence="5" id="KW-0597">Phosphoprotein</keyword>
<dbReference type="GO" id="GO:0005886">
    <property type="term" value="C:plasma membrane"/>
    <property type="evidence" value="ECO:0007669"/>
    <property type="project" value="UniProtKB-SubCell"/>
</dbReference>
<evidence type="ECO:0000256" key="8">
    <source>
        <dbReference type="ARBA" id="ARBA00022842"/>
    </source>
</evidence>
<evidence type="ECO:0000256" key="11">
    <source>
        <dbReference type="ARBA" id="ARBA00023139"/>
    </source>
</evidence>
<dbReference type="SMART" id="SM00173">
    <property type="entry name" value="RAS"/>
    <property type="match status" value="1"/>
</dbReference>
<dbReference type="GO" id="GO:0007264">
    <property type="term" value="P:small GTPase-mediated signal transduction"/>
    <property type="evidence" value="ECO:0007669"/>
    <property type="project" value="InterPro"/>
</dbReference>
<keyword evidence="8" id="KW-0460">Magnesium</keyword>
<evidence type="ECO:0000256" key="4">
    <source>
        <dbReference type="ARBA" id="ARBA00022475"/>
    </source>
</evidence>
<dbReference type="FunFam" id="3.40.50.300:FF:000561">
    <property type="entry name" value="rho-related GTP-binding protein RhoV"/>
    <property type="match status" value="1"/>
</dbReference>
<keyword evidence="12" id="KW-0449">Lipoprotein</keyword>
<comment type="cofactor">
    <cofactor evidence="1">
        <name>Mg(2+)</name>
        <dbReference type="ChEBI" id="CHEBI:18420"/>
    </cofactor>
</comment>
<dbReference type="GO" id="GO:0007010">
    <property type="term" value="P:cytoskeleton organization"/>
    <property type="evidence" value="ECO:0007669"/>
    <property type="project" value="UniProtKB-ARBA"/>
</dbReference>
<evidence type="ECO:0000256" key="2">
    <source>
        <dbReference type="ARBA" id="ARBA00004342"/>
    </source>
</evidence>
<dbReference type="Proteomes" id="UP000694580">
    <property type="component" value="Chromosome 3"/>
</dbReference>
<dbReference type="GO" id="GO:0008360">
    <property type="term" value="P:regulation of cell shape"/>
    <property type="evidence" value="ECO:0007669"/>
    <property type="project" value="UniProtKB-ARBA"/>
</dbReference>
<dbReference type="Gene3D" id="3.40.50.300">
    <property type="entry name" value="P-loop containing nucleotide triphosphate hydrolases"/>
    <property type="match status" value="1"/>
</dbReference>
<dbReference type="PRINTS" id="PR00449">
    <property type="entry name" value="RASTRNSFRMNG"/>
</dbReference>
<keyword evidence="6" id="KW-0479">Metal-binding</keyword>
<dbReference type="InterPro" id="IPR005225">
    <property type="entry name" value="Small_GTP-bd"/>
</dbReference>
<feature type="compositionally biased region" description="Basic residues" evidence="13">
    <location>
        <begin position="23"/>
        <end position="33"/>
    </location>
</feature>
<organism evidence="14 15">
    <name type="scientific">Denticeps clupeoides</name>
    <name type="common">denticle herring</name>
    <dbReference type="NCBI Taxonomy" id="299321"/>
    <lineage>
        <taxon>Eukaryota</taxon>
        <taxon>Metazoa</taxon>
        <taxon>Chordata</taxon>
        <taxon>Craniata</taxon>
        <taxon>Vertebrata</taxon>
        <taxon>Euteleostomi</taxon>
        <taxon>Actinopterygii</taxon>
        <taxon>Neopterygii</taxon>
        <taxon>Teleostei</taxon>
        <taxon>Clupei</taxon>
        <taxon>Clupeiformes</taxon>
        <taxon>Denticipitoidei</taxon>
        <taxon>Denticipitidae</taxon>
        <taxon>Denticeps</taxon>
    </lineage>
</organism>
<feature type="region of interest" description="Disordered" evidence="13">
    <location>
        <begin position="1"/>
        <end position="35"/>
    </location>
</feature>
<reference evidence="14" key="2">
    <citation type="submission" date="2025-08" db="UniProtKB">
        <authorList>
            <consortium name="Ensembl"/>
        </authorList>
    </citation>
    <scope>IDENTIFICATION</scope>
</reference>
<dbReference type="SUPFAM" id="SSF52540">
    <property type="entry name" value="P-loop containing nucleoside triphosphate hydrolases"/>
    <property type="match status" value="1"/>
</dbReference>
<evidence type="ECO:0000313" key="14">
    <source>
        <dbReference type="Ensembl" id="ENSDCDP00010047441.1"/>
    </source>
</evidence>
<keyword evidence="9" id="KW-0342">GTP-binding</keyword>
<dbReference type="InterPro" id="IPR001806">
    <property type="entry name" value="Small_GTPase"/>
</dbReference>
<evidence type="ECO:0000256" key="3">
    <source>
        <dbReference type="ARBA" id="ARBA00010142"/>
    </source>
</evidence>
<comment type="subcellular location">
    <subcellularLocation>
        <location evidence="2">Cell membrane</location>
        <topology evidence="2">Lipid-anchor</topology>
        <orientation evidence="2">Cytoplasmic side</orientation>
    </subcellularLocation>
</comment>
<evidence type="ECO:0000256" key="13">
    <source>
        <dbReference type="SAM" id="MobiDB-lite"/>
    </source>
</evidence>
<dbReference type="PANTHER" id="PTHR24072">
    <property type="entry name" value="RHO FAMILY GTPASE"/>
    <property type="match status" value="1"/>
</dbReference>
<dbReference type="NCBIfam" id="TIGR00231">
    <property type="entry name" value="small_GTP"/>
    <property type="match status" value="1"/>
</dbReference>
<dbReference type="PROSITE" id="PS51421">
    <property type="entry name" value="RAS"/>
    <property type="match status" value="1"/>
</dbReference>
<evidence type="ECO:0000256" key="10">
    <source>
        <dbReference type="ARBA" id="ARBA00023136"/>
    </source>
</evidence>
<keyword evidence="15" id="KW-1185">Reference proteome</keyword>
<dbReference type="Pfam" id="PF00071">
    <property type="entry name" value="Ras"/>
    <property type="match status" value="1"/>
</dbReference>
<evidence type="ECO:0000256" key="9">
    <source>
        <dbReference type="ARBA" id="ARBA00023134"/>
    </source>
</evidence>
<sequence>WPPGGALGEEKFHRPVAPPIPPRRGRPVPKRRSPVPAAERRVTCVLVGDGAVGKTSLVVSYATNGFPAQYVPTGHGALVSVDGTPVRLQLCDVAGQDNFTRLRTLCYRNADVFLLCYSVVQPLSFRNVTGRWASEIQHFCPGVPIILVGTQSDLREDVHVLIQLAQSSEQPVSLQEAQSCSQSIGAITHTECSALTQKNLKEVFDAAIMASLQNAETLQQRQRLRRTPDKIWKLSESWWRKLSCTAESESCAETPSLSRTRDLHSE</sequence>
<dbReference type="GO" id="GO:0003924">
    <property type="term" value="F:GTPase activity"/>
    <property type="evidence" value="ECO:0007669"/>
    <property type="project" value="InterPro"/>
</dbReference>
<gene>
    <name evidence="14" type="primary">RHOU</name>
</gene>
<dbReference type="InterPro" id="IPR027417">
    <property type="entry name" value="P-loop_NTPase"/>
</dbReference>
<comment type="similarity">
    <text evidence="3">Belongs to the small GTPase superfamily. Rho family.</text>
</comment>
<dbReference type="AlphaFoldDB" id="A0AAY4DSP8"/>
<dbReference type="SMART" id="SM00175">
    <property type="entry name" value="RAB"/>
    <property type="match status" value="1"/>
</dbReference>
<evidence type="ECO:0000313" key="15">
    <source>
        <dbReference type="Proteomes" id="UP000694580"/>
    </source>
</evidence>
<dbReference type="SMART" id="SM00174">
    <property type="entry name" value="RHO"/>
    <property type="match status" value="1"/>
</dbReference>
<keyword evidence="11" id="KW-0564">Palmitate</keyword>
<proteinExistence type="inferred from homology"/>
<evidence type="ECO:0000256" key="6">
    <source>
        <dbReference type="ARBA" id="ARBA00022723"/>
    </source>
</evidence>
<dbReference type="GO" id="GO:0046872">
    <property type="term" value="F:metal ion binding"/>
    <property type="evidence" value="ECO:0007669"/>
    <property type="project" value="UniProtKB-KW"/>
</dbReference>
<evidence type="ECO:0000256" key="5">
    <source>
        <dbReference type="ARBA" id="ARBA00022553"/>
    </source>
</evidence>
<keyword evidence="7" id="KW-0547">Nucleotide-binding</keyword>
<evidence type="ECO:0000256" key="1">
    <source>
        <dbReference type="ARBA" id="ARBA00001946"/>
    </source>
</evidence>
<dbReference type="Ensembl" id="ENSDCDT00010057675.1">
    <property type="protein sequence ID" value="ENSDCDP00010047441.1"/>
    <property type="gene ID" value="ENSDCDG00010028705.1"/>
</dbReference>
<accession>A0AAY4DSP8</accession>